<name>A0A1G5FCC4_9FLAO</name>
<feature type="chain" id="PRO_5011700598" description="Outer membrane protein beta-barrel domain-containing protein" evidence="1">
    <location>
        <begin position="21"/>
        <end position="120"/>
    </location>
</feature>
<accession>A0A1G5FCC4</accession>
<dbReference type="AlphaFoldDB" id="A0A1G5FCC4"/>
<gene>
    <name evidence="2" type="ORF">SAMN02927903_01248</name>
</gene>
<organism evidence="2 3">
    <name type="scientific">Flavobacterium caeni</name>
    <dbReference type="NCBI Taxonomy" id="490189"/>
    <lineage>
        <taxon>Bacteria</taxon>
        <taxon>Pseudomonadati</taxon>
        <taxon>Bacteroidota</taxon>
        <taxon>Flavobacteriia</taxon>
        <taxon>Flavobacteriales</taxon>
        <taxon>Flavobacteriaceae</taxon>
        <taxon>Flavobacterium</taxon>
    </lineage>
</organism>
<dbReference type="Proteomes" id="UP000199354">
    <property type="component" value="Unassembled WGS sequence"/>
</dbReference>
<reference evidence="2 3" key="1">
    <citation type="submission" date="2016-10" db="EMBL/GenBank/DDBJ databases">
        <authorList>
            <person name="de Groot N.N."/>
        </authorList>
    </citation>
    <scope>NUCLEOTIDE SEQUENCE [LARGE SCALE GENOMIC DNA]</scope>
    <source>
        <strain evidence="2 3">CGMCC 1.7031</strain>
    </source>
</reference>
<sequence>MKTKILLLVPACIVWFAAQAQQKPQKHPVQDSVAETQFVVGTAGVGNSPAGIGFGFDYQILHDTTVSMSFVAPGPAPWLRIGLGPSLASKKNSRGGRANQNPFLRLSAIFGGKWYRWEIL</sequence>
<evidence type="ECO:0000313" key="3">
    <source>
        <dbReference type="Proteomes" id="UP000199354"/>
    </source>
</evidence>
<protein>
    <recommendedName>
        <fullName evidence="4">Outer membrane protein beta-barrel domain-containing protein</fullName>
    </recommendedName>
</protein>
<keyword evidence="1" id="KW-0732">Signal</keyword>
<evidence type="ECO:0000256" key="1">
    <source>
        <dbReference type="SAM" id="SignalP"/>
    </source>
</evidence>
<keyword evidence="3" id="KW-1185">Reference proteome</keyword>
<feature type="signal peptide" evidence="1">
    <location>
        <begin position="1"/>
        <end position="20"/>
    </location>
</feature>
<dbReference type="RefSeq" id="WP_091141437.1">
    <property type="nucleotide sequence ID" value="NZ_FMVF01000005.1"/>
</dbReference>
<evidence type="ECO:0008006" key="4">
    <source>
        <dbReference type="Google" id="ProtNLM"/>
    </source>
</evidence>
<dbReference type="EMBL" id="FMVF01000005">
    <property type="protein sequence ID" value="SCY36827.1"/>
    <property type="molecule type" value="Genomic_DNA"/>
</dbReference>
<dbReference type="STRING" id="490189.SAMN02927903_01248"/>
<evidence type="ECO:0000313" key="2">
    <source>
        <dbReference type="EMBL" id="SCY36827.1"/>
    </source>
</evidence>
<proteinExistence type="predicted"/>